<name>A0ABX9MNE0_9DEIN</name>
<dbReference type="InterPro" id="IPR050695">
    <property type="entry name" value="N-acetylmuramoyl_amidase_3"/>
</dbReference>
<dbReference type="Gene3D" id="3.40.630.40">
    <property type="entry name" value="Zn-dependent exopeptidases"/>
    <property type="match status" value="1"/>
</dbReference>
<protein>
    <submittedName>
        <fullName evidence="4">N-acetylmuramoyl-L-alanine amidase AmiC</fullName>
        <ecNumber evidence="4">3.5.1.28</ecNumber>
    </submittedName>
</protein>
<dbReference type="InterPro" id="IPR002508">
    <property type="entry name" value="MurNAc-LAA_cat"/>
</dbReference>
<dbReference type="EC" id="3.5.1.28" evidence="4"/>
<dbReference type="PANTHER" id="PTHR30404:SF0">
    <property type="entry name" value="N-ACETYLMURAMOYL-L-ALANINE AMIDASE AMIC"/>
    <property type="match status" value="1"/>
</dbReference>
<dbReference type="SMART" id="SM00646">
    <property type="entry name" value="Ami_3"/>
    <property type="match status" value="1"/>
</dbReference>
<dbReference type="PANTHER" id="PTHR30404">
    <property type="entry name" value="N-ACETYLMURAMOYL-L-ALANINE AMIDASE"/>
    <property type="match status" value="1"/>
</dbReference>
<dbReference type="CDD" id="cd02696">
    <property type="entry name" value="MurNAc-LAA"/>
    <property type="match status" value="1"/>
</dbReference>
<feature type="domain" description="MurNAc-LAA" evidence="3">
    <location>
        <begin position="192"/>
        <end position="348"/>
    </location>
</feature>
<feature type="compositionally biased region" description="Low complexity" evidence="2">
    <location>
        <begin position="109"/>
        <end position="124"/>
    </location>
</feature>
<dbReference type="GO" id="GO:0008745">
    <property type="term" value="F:N-acetylmuramoyl-L-alanine amidase activity"/>
    <property type="evidence" value="ECO:0007669"/>
    <property type="project" value="UniProtKB-EC"/>
</dbReference>
<gene>
    <name evidence="4" type="primary">amiC_2</name>
    <name evidence="4" type="ORF">Mhypo_01122</name>
</gene>
<evidence type="ECO:0000256" key="1">
    <source>
        <dbReference type="ARBA" id="ARBA00022801"/>
    </source>
</evidence>
<dbReference type="EMBL" id="QWKY01000015">
    <property type="protein sequence ID" value="RIH79312.1"/>
    <property type="molecule type" value="Genomic_DNA"/>
</dbReference>
<reference evidence="4 5" key="1">
    <citation type="submission" date="2018-08" db="EMBL/GenBank/DDBJ databases">
        <title>Meiothermus hypogaeus DSM 23238 genome sequencing project.</title>
        <authorList>
            <person name="Da Costa M.S."/>
            <person name="Albuquerque L."/>
            <person name="Raposo P."/>
            <person name="Froufe H.J.C."/>
            <person name="Barroso C.S."/>
            <person name="Egas C."/>
        </authorList>
    </citation>
    <scope>NUCLEOTIDE SEQUENCE [LARGE SCALE GENOMIC DNA]</scope>
    <source>
        <strain evidence="4 5">DSM 23238</strain>
    </source>
</reference>
<sequence>MRYILALSFCLASLGLAQPRVGTEDGLTRLVFGIPSEARFSLKREGNEVSIRFQGTLPRTLRALLNTPQVVGYRATPSPGGSIYVVTLRAGASYRTQELANPRRLVLEVRSSSRPTTTTQPRPRNGSRAPTAVVVLDPGHGGVDPGAVGLVREEEAVLEVALRTKRLLEARGIRVILTRTTDQHLSANKATDLGLRAAMADSKRTLFVSIHANAAERVAQGIEVYYFGETIDQRLLSKAILENGGGALGQRLTREAQSVAQRLMRDLIAQANLKFSEQLALKTLRSLVRETGAVSRGVQTAPFYVIRNARIPAILVEIGFVNHPAEGKKLATSAYRQQLASGLAGGIIAFLNSGNAQR</sequence>
<feature type="region of interest" description="Disordered" evidence="2">
    <location>
        <begin position="109"/>
        <end position="130"/>
    </location>
</feature>
<evidence type="ECO:0000259" key="3">
    <source>
        <dbReference type="SMART" id="SM00646"/>
    </source>
</evidence>
<keyword evidence="1 4" id="KW-0378">Hydrolase</keyword>
<evidence type="ECO:0000313" key="5">
    <source>
        <dbReference type="Proteomes" id="UP000265443"/>
    </source>
</evidence>
<accession>A0ABX9MNE0</accession>
<evidence type="ECO:0000313" key="4">
    <source>
        <dbReference type="EMBL" id="RIH79312.1"/>
    </source>
</evidence>
<comment type="caution">
    <text evidence="4">The sequence shown here is derived from an EMBL/GenBank/DDBJ whole genome shotgun (WGS) entry which is preliminary data.</text>
</comment>
<dbReference type="RefSeq" id="WP_119340328.1">
    <property type="nucleotide sequence ID" value="NZ_QWKY01000015.1"/>
</dbReference>
<dbReference type="Proteomes" id="UP000265443">
    <property type="component" value="Unassembled WGS sequence"/>
</dbReference>
<organism evidence="4 5">
    <name type="scientific">Meiothermus hypogaeus</name>
    <dbReference type="NCBI Taxonomy" id="884155"/>
    <lineage>
        <taxon>Bacteria</taxon>
        <taxon>Thermotogati</taxon>
        <taxon>Deinococcota</taxon>
        <taxon>Deinococci</taxon>
        <taxon>Thermales</taxon>
        <taxon>Thermaceae</taxon>
        <taxon>Meiothermus</taxon>
    </lineage>
</organism>
<dbReference type="Pfam" id="PF01520">
    <property type="entry name" value="Amidase_3"/>
    <property type="match status" value="1"/>
</dbReference>
<evidence type="ECO:0000256" key="2">
    <source>
        <dbReference type="SAM" id="MobiDB-lite"/>
    </source>
</evidence>
<keyword evidence="5" id="KW-1185">Reference proteome</keyword>
<proteinExistence type="predicted"/>
<dbReference type="SUPFAM" id="SSF53187">
    <property type="entry name" value="Zn-dependent exopeptidases"/>
    <property type="match status" value="1"/>
</dbReference>